<keyword evidence="1" id="KW-0560">Oxidoreductase</keyword>
<dbReference type="InterPro" id="IPR005121">
    <property type="entry name" value="Fdx_antiC-bd"/>
</dbReference>
<dbReference type="InterPro" id="IPR046825">
    <property type="entry name" value="PDH_C"/>
</dbReference>
<sequence length="430" mass="48413">MKIGIIGGSDGLGKTLIYYFRDEFDVAISARDHIKGRKVAEEMNVDYVESNTQLAAMSDMLVISVPINNTVSVIREVGPFMRKGSVMVDVTSIKEEPLRAMEESLPENVEYIPTHPVFGPRTTELDNQIIVLTPTKKGEWYKRVHDYLESKNMRVIETTAEHHDYMMSIVQVLTHFSFISTASAMEKLKVDINETEDYESPIYNLMIDMIARIVSQNPYLTYYIQSMNNNGPKIRKVFSEAVDELRDAIDSEDDEKFVEIAINATKNMGDIQNALGMSDKAITALSHEYSLLNESVGHEIALKHIYSGKVHVGVLERVNGKTAILDNGTKLRVANVEVLSDEELYQWKLDNIEWKKQSISCVFSESVIPNVIVETLEKVDEVIEVVLTDIYQGPQIDEGFKSLTFEVTALSNEAIQNVKSILTGFGGVLR</sequence>
<evidence type="ECO:0000313" key="4">
    <source>
        <dbReference type="Proteomes" id="UP000323439"/>
    </source>
</evidence>
<reference evidence="3 4" key="1">
    <citation type="submission" date="2016-10" db="EMBL/GenBank/DDBJ databases">
        <authorList>
            <person name="Varghese N."/>
            <person name="Submissions S."/>
        </authorList>
    </citation>
    <scope>NUCLEOTIDE SEQUENCE [LARGE SCALE GENOMIC DNA]</scope>
    <source>
        <strain evidence="3 4">DSM 16643</strain>
    </source>
</reference>
<dbReference type="InterPro" id="IPR036291">
    <property type="entry name" value="NAD(P)-bd_dom_sf"/>
</dbReference>
<evidence type="ECO:0000313" key="3">
    <source>
        <dbReference type="EMBL" id="SDA59009.1"/>
    </source>
</evidence>
<keyword evidence="4" id="KW-1185">Reference proteome</keyword>
<dbReference type="SUPFAM" id="SSF51735">
    <property type="entry name" value="NAD(P)-binding Rossmann-fold domains"/>
    <property type="match status" value="1"/>
</dbReference>
<dbReference type="EMBL" id="FMXB01000011">
    <property type="protein sequence ID" value="SDA59009.1"/>
    <property type="molecule type" value="Genomic_DNA"/>
</dbReference>
<dbReference type="OrthoDB" id="24743at2157"/>
<dbReference type="NCBIfam" id="NF006408">
    <property type="entry name" value="PRK08655.1-2"/>
    <property type="match status" value="1"/>
</dbReference>
<dbReference type="Gene3D" id="3.40.50.720">
    <property type="entry name" value="NAD(P)-binding Rossmann-like Domain"/>
    <property type="match status" value="1"/>
</dbReference>
<dbReference type="GO" id="GO:0070403">
    <property type="term" value="F:NAD+ binding"/>
    <property type="evidence" value="ECO:0007669"/>
    <property type="project" value="InterPro"/>
</dbReference>
<feature type="domain" description="Prephenate/arogenate dehydrogenase" evidence="2">
    <location>
        <begin position="1"/>
        <end position="279"/>
    </location>
</feature>
<organism evidence="3 4">
    <name type="scientific">Methanobrevibacter millerae</name>
    <dbReference type="NCBI Taxonomy" id="230361"/>
    <lineage>
        <taxon>Archaea</taxon>
        <taxon>Methanobacteriati</taxon>
        <taxon>Methanobacteriota</taxon>
        <taxon>Methanomada group</taxon>
        <taxon>Methanobacteria</taxon>
        <taxon>Methanobacteriales</taxon>
        <taxon>Methanobacteriaceae</taxon>
        <taxon>Methanobrevibacter</taxon>
    </lineage>
</organism>
<dbReference type="GO" id="GO:0008977">
    <property type="term" value="F:prephenate dehydrogenase (NAD+) activity"/>
    <property type="evidence" value="ECO:0007669"/>
    <property type="project" value="InterPro"/>
</dbReference>
<dbReference type="SUPFAM" id="SSF54991">
    <property type="entry name" value="Anticodon-binding domain of PheRS"/>
    <property type="match status" value="1"/>
</dbReference>
<dbReference type="AlphaFoldDB" id="A0A1G5WLB1"/>
<dbReference type="InterPro" id="IPR046826">
    <property type="entry name" value="PDH_N"/>
</dbReference>
<proteinExistence type="predicted"/>
<dbReference type="InterPro" id="IPR008927">
    <property type="entry name" value="6-PGluconate_DH-like_C_sf"/>
</dbReference>
<dbReference type="GO" id="GO:0006571">
    <property type="term" value="P:tyrosine biosynthetic process"/>
    <property type="evidence" value="ECO:0007669"/>
    <property type="project" value="InterPro"/>
</dbReference>
<dbReference type="Gene3D" id="1.10.3660.10">
    <property type="entry name" value="6-phosphogluconate dehydrogenase C-terminal like domain"/>
    <property type="match status" value="1"/>
</dbReference>
<dbReference type="Proteomes" id="UP000323439">
    <property type="component" value="Unassembled WGS sequence"/>
</dbReference>
<gene>
    <name evidence="3" type="ORF">SAMN02910315_01488</name>
</gene>
<evidence type="ECO:0000256" key="1">
    <source>
        <dbReference type="ARBA" id="ARBA00023002"/>
    </source>
</evidence>
<dbReference type="SUPFAM" id="SSF48179">
    <property type="entry name" value="6-phosphogluconate dehydrogenase C-terminal domain-like"/>
    <property type="match status" value="1"/>
</dbReference>
<dbReference type="RefSeq" id="WP_149732026.1">
    <property type="nucleotide sequence ID" value="NZ_FMXB01000011.1"/>
</dbReference>
<dbReference type="Pfam" id="PF02153">
    <property type="entry name" value="PDH_N"/>
    <property type="match status" value="1"/>
</dbReference>
<dbReference type="STRING" id="230361.sm9_0331"/>
<protein>
    <submittedName>
        <fullName evidence="3">Prephenate dehydrogenase</fullName>
    </submittedName>
</protein>
<accession>A0A1G5WLB1</accession>
<dbReference type="InterPro" id="IPR036690">
    <property type="entry name" value="Fdx_antiC-bd_sf"/>
</dbReference>
<dbReference type="InterPro" id="IPR003099">
    <property type="entry name" value="Prephen_DH"/>
</dbReference>
<evidence type="ECO:0000259" key="2">
    <source>
        <dbReference type="PROSITE" id="PS51176"/>
    </source>
</evidence>
<dbReference type="InterPro" id="IPR050812">
    <property type="entry name" value="Preph/Arog_dehydrog"/>
</dbReference>
<dbReference type="PANTHER" id="PTHR21363">
    <property type="entry name" value="PREPHENATE DEHYDROGENASE"/>
    <property type="match status" value="1"/>
</dbReference>
<dbReference type="PANTHER" id="PTHR21363:SF0">
    <property type="entry name" value="PREPHENATE DEHYDROGENASE [NADP(+)]"/>
    <property type="match status" value="1"/>
</dbReference>
<dbReference type="Pfam" id="PF20463">
    <property type="entry name" value="PDH_C"/>
    <property type="match status" value="1"/>
</dbReference>
<dbReference type="GO" id="GO:0004665">
    <property type="term" value="F:prephenate dehydrogenase (NADP+) activity"/>
    <property type="evidence" value="ECO:0007669"/>
    <property type="project" value="InterPro"/>
</dbReference>
<dbReference type="SMART" id="SM00896">
    <property type="entry name" value="FDX-ACB"/>
    <property type="match status" value="1"/>
</dbReference>
<dbReference type="PROSITE" id="PS51176">
    <property type="entry name" value="PDH_ADH"/>
    <property type="match status" value="1"/>
</dbReference>
<name>A0A1G5WLB1_9EURY</name>